<dbReference type="GO" id="GO:0022625">
    <property type="term" value="C:cytosolic large ribosomal subunit"/>
    <property type="evidence" value="ECO:0007669"/>
    <property type="project" value="TreeGrafter"/>
</dbReference>
<accession>A0AAW0HT08</accession>
<organism evidence="9 10">
    <name type="scientific">Myodes glareolus</name>
    <name type="common">Bank vole</name>
    <name type="synonym">Clethrionomys glareolus</name>
    <dbReference type="NCBI Taxonomy" id="447135"/>
    <lineage>
        <taxon>Eukaryota</taxon>
        <taxon>Metazoa</taxon>
        <taxon>Chordata</taxon>
        <taxon>Craniata</taxon>
        <taxon>Vertebrata</taxon>
        <taxon>Euteleostomi</taxon>
        <taxon>Mammalia</taxon>
        <taxon>Eutheria</taxon>
        <taxon>Euarchontoglires</taxon>
        <taxon>Glires</taxon>
        <taxon>Rodentia</taxon>
        <taxon>Myomorpha</taxon>
        <taxon>Muroidea</taxon>
        <taxon>Cricetidae</taxon>
        <taxon>Arvicolinae</taxon>
        <taxon>Myodes</taxon>
    </lineage>
</organism>
<feature type="region of interest" description="Disordered" evidence="7">
    <location>
        <begin position="177"/>
        <end position="199"/>
    </location>
</feature>
<dbReference type="Gene3D" id="2.40.50.140">
    <property type="entry name" value="Nucleic acid-binding proteins"/>
    <property type="match status" value="1"/>
</dbReference>
<evidence type="ECO:0000256" key="6">
    <source>
        <dbReference type="ARBA" id="ARBA00047039"/>
    </source>
</evidence>
<dbReference type="InterPro" id="IPR012340">
    <property type="entry name" value="NA-bd_OB-fold"/>
</dbReference>
<dbReference type="PANTHER" id="PTHR13691">
    <property type="entry name" value="RIBOSOMAL PROTEIN L2"/>
    <property type="match status" value="1"/>
</dbReference>
<dbReference type="PANTHER" id="PTHR13691:SF16">
    <property type="entry name" value="LARGE RIBOSOMAL SUBUNIT PROTEIN UL2"/>
    <property type="match status" value="1"/>
</dbReference>
<evidence type="ECO:0000259" key="8">
    <source>
        <dbReference type="SMART" id="SM01382"/>
    </source>
</evidence>
<keyword evidence="10" id="KW-1185">Reference proteome</keyword>
<keyword evidence="2" id="KW-0689">Ribosomal protein</keyword>
<dbReference type="AlphaFoldDB" id="A0AAW0HT08"/>
<dbReference type="GO" id="GO:0003723">
    <property type="term" value="F:RNA binding"/>
    <property type="evidence" value="ECO:0007669"/>
    <property type="project" value="TreeGrafter"/>
</dbReference>
<dbReference type="GO" id="GO:0003735">
    <property type="term" value="F:structural constituent of ribosome"/>
    <property type="evidence" value="ECO:0007669"/>
    <property type="project" value="InterPro"/>
</dbReference>
<dbReference type="InterPro" id="IPR002171">
    <property type="entry name" value="Ribosomal_uL2"/>
</dbReference>
<dbReference type="EMBL" id="JBBHLL010000348">
    <property type="protein sequence ID" value="KAK7805218.1"/>
    <property type="molecule type" value="Genomic_DNA"/>
</dbReference>
<gene>
    <name evidence="9" type="ORF">U0070_003074</name>
</gene>
<name>A0AAW0HT08_MYOGA</name>
<feature type="domain" description="Large ribosomal subunit protein uL2 C-terminal" evidence="8">
    <location>
        <begin position="44"/>
        <end position="176"/>
    </location>
</feature>
<evidence type="ECO:0000313" key="9">
    <source>
        <dbReference type="EMBL" id="KAK7805218.1"/>
    </source>
</evidence>
<dbReference type="SMART" id="SM01382">
    <property type="entry name" value="Ribosomal_L2_C"/>
    <property type="match status" value="1"/>
</dbReference>
<evidence type="ECO:0000256" key="3">
    <source>
        <dbReference type="ARBA" id="ARBA00023274"/>
    </source>
</evidence>
<dbReference type="SUPFAM" id="SSF50104">
    <property type="entry name" value="Translation proteins SH3-like domain"/>
    <property type="match status" value="1"/>
</dbReference>
<dbReference type="InterPro" id="IPR008991">
    <property type="entry name" value="Translation_prot_SH3-like_sf"/>
</dbReference>
<keyword evidence="3" id="KW-0687">Ribonucleoprotein</keyword>
<sequence length="357" mass="38634">MAESSSPSSPKSMAPRACELWISLSSTAILRVKYIKGIVNYIIHDPGRVTPLAKLFFPDPYQFKKQTQVFITAESTLSSLCNKSEDRDKLALASGNYATVISHNPETKKKAVLGVVAGGSRIDKSNLKAGHTYHKYKTNRNCWPRGVAMNPVEHSFGSGNHQHIVGLIAACPTGQPCGTRTEQEKENKNSGANKNSGERLTGRAMIITMDKTGLAAGIIGQQLTPMAQARHFSAHNVSFPAAFASTGPCESVLPQKPACVPSSHLRTLVPLSFQAKLGQEIGTLPIPQIHSCSCSTGGEPGPPLQERNQLRCHCFLPAGGRDVYIPLKDMPRSFLATWRGSGWMNHAYGSMEEVPKS</sequence>
<protein>
    <recommendedName>
        <fullName evidence="4">Large ribosomal subunit protein uL2</fullName>
    </recommendedName>
    <alternativeName>
        <fullName evidence="5">60S ribosomal protein L8</fullName>
    </alternativeName>
</protein>
<evidence type="ECO:0000313" key="10">
    <source>
        <dbReference type="Proteomes" id="UP001488838"/>
    </source>
</evidence>
<proteinExistence type="inferred from homology"/>
<evidence type="ECO:0000256" key="4">
    <source>
        <dbReference type="ARBA" id="ARBA00035242"/>
    </source>
</evidence>
<evidence type="ECO:0000256" key="7">
    <source>
        <dbReference type="SAM" id="MobiDB-lite"/>
    </source>
</evidence>
<dbReference type="Pfam" id="PF03947">
    <property type="entry name" value="Ribosomal_L2_C"/>
    <property type="match status" value="1"/>
</dbReference>
<evidence type="ECO:0000256" key="2">
    <source>
        <dbReference type="ARBA" id="ARBA00022980"/>
    </source>
</evidence>
<comment type="similarity">
    <text evidence="1">Belongs to the universal ribosomal protein uL2 family.</text>
</comment>
<dbReference type="Proteomes" id="UP001488838">
    <property type="component" value="Unassembled WGS sequence"/>
</dbReference>
<dbReference type="GO" id="GO:0002181">
    <property type="term" value="P:cytoplasmic translation"/>
    <property type="evidence" value="ECO:0007669"/>
    <property type="project" value="TreeGrafter"/>
</dbReference>
<dbReference type="InterPro" id="IPR022669">
    <property type="entry name" value="Ribosomal_uL2_C"/>
</dbReference>
<comment type="subunit">
    <text evidence="6">Component of the large ribosomal subunit. Interacts with CRY1.</text>
</comment>
<dbReference type="InterPro" id="IPR014726">
    <property type="entry name" value="Ribosomal_uL2_dom3"/>
</dbReference>
<reference evidence="9 10" key="1">
    <citation type="journal article" date="2023" name="bioRxiv">
        <title>Conserved and derived expression patterns and positive selection on dental genes reveal complex evolutionary context of ever-growing rodent molars.</title>
        <authorList>
            <person name="Calamari Z.T."/>
            <person name="Song A."/>
            <person name="Cohen E."/>
            <person name="Akter M."/>
            <person name="Roy R.D."/>
            <person name="Hallikas O."/>
            <person name="Christensen M.M."/>
            <person name="Li P."/>
            <person name="Marangoni P."/>
            <person name="Jernvall J."/>
            <person name="Klein O.D."/>
        </authorList>
    </citation>
    <scope>NUCLEOTIDE SEQUENCE [LARGE SCALE GENOMIC DNA]</scope>
    <source>
        <strain evidence="9">V071</strain>
    </source>
</reference>
<evidence type="ECO:0000256" key="5">
    <source>
        <dbReference type="ARBA" id="ARBA00035350"/>
    </source>
</evidence>
<evidence type="ECO:0000256" key="1">
    <source>
        <dbReference type="ARBA" id="ARBA00005636"/>
    </source>
</evidence>
<dbReference type="Gene3D" id="4.10.950.10">
    <property type="entry name" value="Ribosomal protein L2, domain 3"/>
    <property type="match status" value="1"/>
</dbReference>
<comment type="caution">
    <text evidence="9">The sequence shown here is derived from an EMBL/GenBank/DDBJ whole genome shotgun (WGS) entry which is preliminary data.</text>
</comment>